<dbReference type="NCBIfam" id="NF006743">
    <property type="entry name" value="PRK09270.1-2"/>
    <property type="match status" value="1"/>
</dbReference>
<evidence type="ECO:0000313" key="3">
    <source>
        <dbReference type="Proteomes" id="UP001500064"/>
    </source>
</evidence>
<name>A0ABP4T8T2_9ACTN</name>
<evidence type="ECO:0000313" key="2">
    <source>
        <dbReference type="EMBL" id="GAA1684107.1"/>
    </source>
</evidence>
<feature type="region of interest" description="Disordered" evidence="1">
    <location>
        <begin position="1"/>
        <end position="26"/>
    </location>
</feature>
<keyword evidence="3" id="KW-1185">Reference proteome</keyword>
<dbReference type="EMBL" id="BAAAMU010000136">
    <property type="protein sequence ID" value="GAA1684107.1"/>
    <property type="molecule type" value="Genomic_DNA"/>
</dbReference>
<dbReference type="GO" id="GO:0016301">
    <property type="term" value="F:kinase activity"/>
    <property type="evidence" value="ECO:0007669"/>
    <property type="project" value="UniProtKB-KW"/>
</dbReference>
<dbReference type="Gene3D" id="3.40.50.300">
    <property type="entry name" value="P-loop containing nucleotide triphosphate hydrolases"/>
    <property type="match status" value="1"/>
</dbReference>
<dbReference type="InterPro" id="IPR027417">
    <property type="entry name" value="P-loop_NTPase"/>
</dbReference>
<dbReference type="Proteomes" id="UP001500064">
    <property type="component" value="Unassembled WGS sequence"/>
</dbReference>
<dbReference type="SUPFAM" id="SSF52540">
    <property type="entry name" value="P-loop containing nucleoside triphosphate hydrolases"/>
    <property type="match status" value="1"/>
</dbReference>
<dbReference type="PANTHER" id="PTHR10285">
    <property type="entry name" value="URIDINE KINASE"/>
    <property type="match status" value="1"/>
</dbReference>
<protein>
    <submittedName>
        <fullName evidence="2">Nucleoside/nucleotide kinase family protein</fullName>
    </submittedName>
</protein>
<keyword evidence="2" id="KW-0418">Kinase</keyword>
<comment type="caution">
    <text evidence="2">The sequence shown here is derived from an EMBL/GenBank/DDBJ whole genome shotgun (WGS) entry which is preliminary data.</text>
</comment>
<accession>A0ABP4T8T2</accession>
<reference evidence="3" key="1">
    <citation type="journal article" date="2019" name="Int. J. Syst. Evol. Microbiol.">
        <title>The Global Catalogue of Microorganisms (GCM) 10K type strain sequencing project: providing services to taxonomists for standard genome sequencing and annotation.</title>
        <authorList>
            <consortium name="The Broad Institute Genomics Platform"/>
            <consortium name="The Broad Institute Genome Sequencing Center for Infectious Disease"/>
            <person name="Wu L."/>
            <person name="Ma J."/>
        </authorList>
    </citation>
    <scope>NUCLEOTIDE SEQUENCE [LARGE SCALE GENOMIC DNA]</scope>
    <source>
        <strain evidence="3">JCM 13929</strain>
    </source>
</reference>
<proteinExistence type="predicted"/>
<gene>
    <name evidence="2" type="ORF">GCM10009733_095700</name>
</gene>
<sequence>MSRSAEPDGSPVSRPAGLDGSALSRSAGPDASALLDRVRALARGGERVLIGIAGCPGAGKSTLAGWLAGALTETGLPAVWVPMDGFHLADVELERLGRRGRKGAVDTFDGHGYLALLHRLRAEKSDVVYAPSFDREIEQPIAGAIPVPPQARVVVSEGNYLLLSGEPWRRVQAAMTEVWYADLDDRIRLERLTVRHVRFGKTPDEAVRWVAEVDEPNAAAIRATRDAADLLVDFDRLGIS</sequence>
<evidence type="ECO:0000256" key="1">
    <source>
        <dbReference type="SAM" id="MobiDB-lite"/>
    </source>
</evidence>
<keyword evidence="2" id="KW-0808">Transferase</keyword>
<organism evidence="2 3">
    <name type="scientific">Nonomuraea maheshkhaliensis</name>
    <dbReference type="NCBI Taxonomy" id="419590"/>
    <lineage>
        <taxon>Bacteria</taxon>
        <taxon>Bacillati</taxon>
        <taxon>Actinomycetota</taxon>
        <taxon>Actinomycetes</taxon>
        <taxon>Streptosporangiales</taxon>
        <taxon>Streptosporangiaceae</taxon>
        <taxon>Nonomuraea</taxon>
    </lineage>
</organism>